<keyword evidence="1" id="KW-0004">4Fe-4S</keyword>
<dbReference type="InterPro" id="IPR013785">
    <property type="entry name" value="Aldolase_TIM"/>
</dbReference>
<dbReference type="GO" id="GO:0051539">
    <property type="term" value="F:4 iron, 4 sulfur cluster binding"/>
    <property type="evidence" value="ECO:0007669"/>
    <property type="project" value="UniProtKB-KW"/>
</dbReference>
<dbReference type="GO" id="GO:0046872">
    <property type="term" value="F:metal ion binding"/>
    <property type="evidence" value="ECO:0007669"/>
    <property type="project" value="UniProtKB-KW"/>
</dbReference>
<protein>
    <submittedName>
        <fullName evidence="8">AmmeMemoRadiSam system radical SAM enzyme</fullName>
    </submittedName>
</protein>
<evidence type="ECO:0000256" key="1">
    <source>
        <dbReference type="ARBA" id="ARBA00022485"/>
    </source>
</evidence>
<dbReference type="InterPro" id="IPR027596">
    <property type="entry name" value="AmmeMemoSam_rS"/>
</dbReference>
<keyword evidence="4 6" id="KW-0408">Iron</keyword>
<feature type="binding site" evidence="6">
    <location>
        <position position="82"/>
    </location>
    <ligand>
        <name>[4Fe-4S] cluster</name>
        <dbReference type="ChEBI" id="CHEBI:49883"/>
        <note>4Fe-4S-S-AdoMet</note>
    </ligand>
</feature>
<evidence type="ECO:0000256" key="2">
    <source>
        <dbReference type="ARBA" id="ARBA00022691"/>
    </source>
</evidence>
<name>A0A398D0A4_9BACT</name>
<sequence length="336" mass="36478">MKPARLSRAEKGGAVKCLACAHGCAVAEGRTGLCGVRRTVKGELQSMVYGLPTSVALDPIEKKPLYHFLPGSTALSLGTFGCNFTCAFCQNYELSQARDVDDELSRLPFLDPGAVVQLALRQGASSIACTYNEPAVWAEYALDIAVQAREAGLRTVFVSNGFYSRELLDEALPLIDAYNIDLKSFSDDFYRRVCGGRLQPVLDAIRAIHDAGAWEEITSLIIPGLNDSEHELKAMAHFVASIDPAIPWHVSRFFPMYHMQDTPITLAASIERAVQVGHEEGLLHVYSGNLSVHDESSDTVCPRCGATVVERQGYAVTARTGLTCPSCGTHIKGVDR</sequence>
<dbReference type="SFLD" id="SFLDG01101">
    <property type="entry name" value="Uncharacterised_Radical_SAM_Su"/>
    <property type="match status" value="1"/>
</dbReference>
<dbReference type="Proteomes" id="UP000266328">
    <property type="component" value="Unassembled WGS sequence"/>
</dbReference>
<feature type="binding site" evidence="6">
    <location>
        <position position="86"/>
    </location>
    <ligand>
        <name>[4Fe-4S] cluster</name>
        <dbReference type="ChEBI" id="CHEBI:49883"/>
        <note>4Fe-4S-S-AdoMet</note>
    </ligand>
</feature>
<dbReference type="PIRSF" id="PIRSF004869">
    <property type="entry name" value="PflX_prd"/>
    <property type="match status" value="1"/>
</dbReference>
<comment type="caution">
    <text evidence="8">The sequence shown here is derived from an EMBL/GenBank/DDBJ whole genome shotgun (WGS) entry which is preliminary data.</text>
</comment>
<accession>A0A398D0A4</accession>
<keyword evidence="2 6" id="KW-0949">S-adenosyl-L-methionine</keyword>
<dbReference type="Pfam" id="PF04055">
    <property type="entry name" value="Radical_SAM"/>
    <property type="match status" value="1"/>
</dbReference>
<organism evidence="8 9">
    <name type="scientific">Candidatus Cryosericum terrychapinii</name>
    <dbReference type="NCBI Taxonomy" id="2290919"/>
    <lineage>
        <taxon>Bacteria</taxon>
        <taxon>Pseudomonadati</taxon>
        <taxon>Caldisericota/Cryosericota group</taxon>
        <taxon>Candidatus Cryosericota</taxon>
        <taxon>Candidatus Cryosericia</taxon>
        <taxon>Candidatus Cryosericales</taxon>
        <taxon>Candidatus Cryosericaceae</taxon>
        <taxon>Candidatus Cryosericum</taxon>
    </lineage>
</organism>
<dbReference type="PANTHER" id="PTHR30352">
    <property type="entry name" value="PYRUVATE FORMATE-LYASE-ACTIVATING ENZYME"/>
    <property type="match status" value="1"/>
</dbReference>
<feature type="binding site" evidence="6">
    <location>
        <position position="89"/>
    </location>
    <ligand>
        <name>[4Fe-4S] cluster</name>
        <dbReference type="ChEBI" id="CHEBI:49883"/>
        <note>4Fe-4S-S-AdoMet</note>
    </ligand>
</feature>
<dbReference type="CDD" id="cd01335">
    <property type="entry name" value="Radical_SAM"/>
    <property type="match status" value="1"/>
</dbReference>
<dbReference type="InterPro" id="IPR006638">
    <property type="entry name" value="Elp3/MiaA/NifB-like_rSAM"/>
</dbReference>
<dbReference type="SFLD" id="SFLDS00029">
    <property type="entry name" value="Radical_SAM"/>
    <property type="match status" value="1"/>
</dbReference>
<evidence type="ECO:0000256" key="5">
    <source>
        <dbReference type="ARBA" id="ARBA00023014"/>
    </source>
</evidence>
<keyword evidence="3 6" id="KW-0479">Metal-binding</keyword>
<evidence type="ECO:0000256" key="3">
    <source>
        <dbReference type="ARBA" id="ARBA00022723"/>
    </source>
</evidence>
<comment type="cofactor">
    <cofactor evidence="6">
        <name>[4Fe-4S] cluster</name>
        <dbReference type="ChEBI" id="CHEBI:49883"/>
    </cofactor>
    <text evidence="6">Binds 1 [4Fe-4S] cluster. The cluster is coordinated with 3 cysteines and an exchangeable S-adenosyl-L-methionine.</text>
</comment>
<dbReference type="SUPFAM" id="SSF102114">
    <property type="entry name" value="Radical SAM enzymes"/>
    <property type="match status" value="1"/>
</dbReference>
<dbReference type="EMBL" id="QXIS01000002">
    <property type="protein sequence ID" value="RIE06879.1"/>
    <property type="molecule type" value="Genomic_DNA"/>
</dbReference>
<evidence type="ECO:0000313" key="8">
    <source>
        <dbReference type="EMBL" id="RIE06879.1"/>
    </source>
</evidence>
<dbReference type="PANTHER" id="PTHR30352:SF5">
    <property type="entry name" value="PYRUVATE FORMATE-LYASE 1-ACTIVATING ENZYME"/>
    <property type="match status" value="1"/>
</dbReference>
<evidence type="ECO:0000313" key="9">
    <source>
        <dbReference type="Proteomes" id="UP000266328"/>
    </source>
</evidence>
<reference evidence="8 9" key="1">
    <citation type="submission" date="2018-09" db="EMBL/GenBank/DDBJ databases">
        <title>Discovery and Ecogenomic Context for Candidatus Cryosericales, a Global Caldiserica Order Active in Thawing Permafrost.</title>
        <authorList>
            <person name="Martinez M.A."/>
            <person name="Woodcroft B.J."/>
            <person name="Ignacio Espinoza J.C."/>
            <person name="Zayed A."/>
            <person name="Singleton C.M."/>
            <person name="Boyd J."/>
            <person name="Li Y.-F."/>
            <person name="Purvine S."/>
            <person name="Maughan H."/>
            <person name="Hodgkins S.B."/>
            <person name="Anderson D."/>
            <person name="Sederholm M."/>
            <person name="Temperton B."/>
            <person name="Saleska S.R."/>
            <person name="Tyson G.W."/>
            <person name="Rich V.I."/>
        </authorList>
    </citation>
    <scope>NUCLEOTIDE SEQUENCE [LARGE SCALE GENOMIC DNA]</scope>
    <source>
        <strain evidence="8 9">SMC7</strain>
    </source>
</reference>
<dbReference type="InterPro" id="IPR034457">
    <property type="entry name" value="Organic_radical-activating"/>
</dbReference>
<dbReference type="OrthoDB" id="9778883at2"/>
<keyword evidence="9" id="KW-1185">Reference proteome</keyword>
<dbReference type="InterPro" id="IPR016431">
    <property type="entry name" value="Pyrv-formate_lyase-activ_prd"/>
</dbReference>
<dbReference type="InterPro" id="IPR007197">
    <property type="entry name" value="rSAM"/>
</dbReference>
<dbReference type="GO" id="GO:0003824">
    <property type="term" value="F:catalytic activity"/>
    <property type="evidence" value="ECO:0007669"/>
    <property type="project" value="InterPro"/>
</dbReference>
<dbReference type="SMART" id="SM00729">
    <property type="entry name" value="Elp3"/>
    <property type="match status" value="1"/>
</dbReference>
<feature type="domain" description="Radical SAM core" evidence="7">
    <location>
        <begin position="67"/>
        <end position="283"/>
    </location>
</feature>
<evidence type="ECO:0000256" key="6">
    <source>
        <dbReference type="PIRSR" id="PIRSR004869-50"/>
    </source>
</evidence>
<dbReference type="NCBIfam" id="TIGR04337">
    <property type="entry name" value="AmmeMemoSam_rS"/>
    <property type="match status" value="1"/>
</dbReference>
<evidence type="ECO:0000256" key="4">
    <source>
        <dbReference type="ARBA" id="ARBA00023004"/>
    </source>
</evidence>
<gene>
    <name evidence="8" type="primary">amrS</name>
    <name evidence="8" type="ORF">SMC7_00485</name>
</gene>
<keyword evidence="5 6" id="KW-0411">Iron-sulfur</keyword>
<dbReference type="AlphaFoldDB" id="A0A398D0A4"/>
<evidence type="ECO:0000259" key="7">
    <source>
        <dbReference type="PROSITE" id="PS51918"/>
    </source>
</evidence>
<dbReference type="Gene3D" id="3.20.20.70">
    <property type="entry name" value="Aldolase class I"/>
    <property type="match status" value="1"/>
</dbReference>
<proteinExistence type="predicted"/>
<dbReference type="PROSITE" id="PS51918">
    <property type="entry name" value="RADICAL_SAM"/>
    <property type="match status" value="1"/>
</dbReference>
<dbReference type="InterPro" id="IPR058240">
    <property type="entry name" value="rSAM_sf"/>
</dbReference>
<dbReference type="RefSeq" id="WP_119088433.1">
    <property type="nucleotide sequence ID" value="NZ_QXIS01000002.1"/>
</dbReference>